<keyword evidence="4" id="KW-1185">Reference proteome</keyword>
<dbReference type="AlphaFoldDB" id="A0A1M6LE91"/>
<sequence length="120" mass="13647">MARRIRVKPGKGESMAGFLGGLVFIGIGIFMAIPTFGVFGIFWTLIAVVITGVNAYNVFSDKGVTSWEANIDEDIIETHKEKESLDFDEKIRKLHKLREEGLISEEDFQIKKKEILNEKW</sequence>
<dbReference type="STRING" id="1121298.SAMN05444401_3605"/>
<feature type="domain" description="SHOCT" evidence="2">
    <location>
        <begin position="89"/>
        <end position="116"/>
    </location>
</feature>
<dbReference type="RefSeq" id="WP_073009950.1">
    <property type="nucleotide sequence ID" value="NZ_FQZO01000007.1"/>
</dbReference>
<gene>
    <name evidence="3" type="ORF">SAMN05444401_3605</name>
</gene>
<dbReference type="InterPro" id="IPR018649">
    <property type="entry name" value="SHOCT"/>
</dbReference>
<organism evidence="3 4">
    <name type="scientific">Clostridium amylolyticum</name>
    <dbReference type="NCBI Taxonomy" id="1121298"/>
    <lineage>
        <taxon>Bacteria</taxon>
        <taxon>Bacillati</taxon>
        <taxon>Bacillota</taxon>
        <taxon>Clostridia</taxon>
        <taxon>Eubacteriales</taxon>
        <taxon>Clostridiaceae</taxon>
        <taxon>Clostridium</taxon>
    </lineage>
</organism>
<keyword evidence="1" id="KW-0472">Membrane</keyword>
<keyword evidence="1" id="KW-1133">Transmembrane helix</keyword>
<evidence type="ECO:0000313" key="4">
    <source>
        <dbReference type="Proteomes" id="UP000184080"/>
    </source>
</evidence>
<dbReference type="Proteomes" id="UP000184080">
    <property type="component" value="Unassembled WGS sequence"/>
</dbReference>
<name>A0A1M6LE91_9CLOT</name>
<evidence type="ECO:0000259" key="2">
    <source>
        <dbReference type="Pfam" id="PF09851"/>
    </source>
</evidence>
<dbReference type="EMBL" id="FQZO01000007">
    <property type="protein sequence ID" value="SHJ69462.1"/>
    <property type="molecule type" value="Genomic_DNA"/>
</dbReference>
<proteinExistence type="predicted"/>
<reference evidence="3 4" key="1">
    <citation type="submission" date="2016-11" db="EMBL/GenBank/DDBJ databases">
        <authorList>
            <person name="Jaros S."/>
            <person name="Januszkiewicz K."/>
            <person name="Wedrychowicz H."/>
        </authorList>
    </citation>
    <scope>NUCLEOTIDE SEQUENCE [LARGE SCALE GENOMIC DNA]</scope>
    <source>
        <strain evidence="3 4">DSM 21864</strain>
    </source>
</reference>
<evidence type="ECO:0000313" key="3">
    <source>
        <dbReference type="EMBL" id="SHJ69462.1"/>
    </source>
</evidence>
<dbReference type="Pfam" id="PF09851">
    <property type="entry name" value="SHOCT"/>
    <property type="match status" value="1"/>
</dbReference>
<keyword evidence="1" id="KW-0812">Transmembrane</keyword>
<evidence type="ECO:0000256" key="1">
    <source>
        <dbReference type="SAM" id="Phobius"/>
    </source>
</evidence>
<accession>A0A1M6LE91</accession>
<dbReference type="OrthoDB" id="2054087at2"/>
<feature type="transmembrane region" description="Helical" evidence="1">
    <location>
        <begin position="39"/>
        <end position="59"/>
    </location>
</feature>
<feature type="transmembrane region" description="Helical" evidence="1">
    <location>
        <begin position="12"/>
        <end position="33"/>
    </location>
</feature>
<protein>
    <submittedName>
        <fullName evidence="3">Short C-terminal domain-containing protein</fullName>
    </submittedName>
</protein>